<gene>
    <name evidence="1" type="ORF">DBV15_11376</name>
</gene>
<accession>A0A4S2KZE2</accession>
<dbReference type="Proteomes" id="UP000310200">
    <property type="component" value="Unassembled WGS sequence"/>
</dbReference>
<feature type="non-terminal residue" evidence="1">
    <location>
        <position position="163"/>
    </location>
</feature>
<evidence type="ECO:0000313" key="1">
    <source>
        <dbReference type="EMBL" id="TGZ55530.1"/>
    </source>
</evidence>
<feature type="non-terminal residue" evidence="1">
    <location>
        <position position="1"/>
    </location>
</feature>
<comment type="caution">
    <text evidence="1">The sequence shown here is derived from an EMBL/GenBank/DDBJ whole genome shotgun (WGS) entry which is preliminary data.</text>
</comment>
<protein>
    <submittedName>
        <fullName evidence="1">Uncharacterized protein</fullName>
    </submittedName>
</protein>
<name>A0A4S2KZE2_9HYME</name>
<dbReference type="AlphaFoldDB" id="A0A4S2KZE2"/>
<proteinExistence type="predicted"/>
<keyword evidence="2" id="KW-1185">Reference proteome</keyword>
<sequence length="163" mass="18341">HAICGLDKVFITSVNPQCSRIKPYFPIIQIPMYSLIKCYKNAIANIIYTKLHCSSSTEEIECADKLMPSREKCNYNSLELLNLATVVCDQAREEIKRFNAVLSACVEFCHKGWVSCAVRGVIFPRDNAMLLCYCGEDRAFALFNRSTTRAGARRVTLADETSV</sequence>
<evidence type="ECO:0000313" key="2">
    <source>
        <dbReference type="Proteomes" id="UP000310200"/>
    </source>
</evidence>
<dbReference type="EMBL" id="QBLH01000451">
    <property type="protein sequence ID" value="TGZ55530.1"/>
    <property type="molecule type" value="Genomic_DNA"/>
</dbReference>
<organism evidence="1 2">
    <name type="scientific">Temnothorax longispinosus</name>
    <dbReference type="NCBI Taxonomy" id="300112"/>
    <lineage>
        <taxon>Eukaryota</taxon>
        <taxon>Metazoa</taxon>
        <taxon>Ecdysozoa</taxon>
        <taxon>Arthropoda</taxon>
        <taxon>Hexapoda</taxon>
        <taxon>Insecta</taxon>
        <taxon>Pterygota</taxon>
        <taxon>Neoptera</taxon>
        <taxon>Endopterygota</taxon>
        <taxon>Hymenoptera</taxon>
        <taxon>Apocrita</taxon>
        <taxon>Aculeata</taxon>
        <taxon>Formicoidea</taxon>
        <taxon>Formicidae</taxon>
        <taxon>Myrmicinae</taxon>
        <taxon>Temnothorax</taxon>
    </lineage>
</organism>
<reference evidence="1 2" key="1">
    <citation type="journal article" date="2019" name="Philos. Trans. R. Soc. Lond., B, Biol. Sci.">
        <title>Ant behaviour and brain gene expression of defending hosts depend on the ecological success of the intruding social parasite.</title>
        <authorList>
            <person name="Kaur R."/>
            <person name="Stoldt M."/>
            <person name="Jongepier E."/>
            <person name="Feldmeyer B."/>
            <person name="Menzel F."/>
            <person name="Bornberg-Bauer E."/>
            <person name="Foitzik S."/>
        </authorList>
    </citation>
    <scope>NUCLEOTIDE SEQUENCE [LARGE SCALE GENOMIC DNA]</scope>
    <source>
        <tissue evidence="1">Whole body</tissue>
    </source>
</reference>